<feature type="non-terminal residue" evidence="1">
    <location>
        <position position="89"/>
    </location>
</feature>
<proteinExistence type="predicted"/>
<comment type="caution">
    <text evidence="1">The sequence shown here is derived from an EMBL/GenBank/DDBJ whole genome shotgun (WGS) entry which is preliminary data.</text>
</comment>
<evidence type="ECO:0000313" key="1">
    <source>
        <dbReference type="EMBL" id="CAJ0567595.1"/>
    </source>
</evidence>
<dbReference type="EMBL" id="CATQJA010001516">
    <property type="protein sequence ID" value="CAJ0567595.1"/>
    <property type="molecule type" value="Genomic_DNA"/>
</dbReference>
<reference evidence="1" key="1">
    <citation type="submission" date="2023-06" db="EMBL/GenBank/DDBJ databases">
        <authorList>
            <person name="Delattre M."/>
        </authorList>
    </citation>
    <scope>NUCLEOTIDE SEQUENCE</scope>
    <source>
        <strain evidence="1">AF72</strain>
    </source>
</reference>
<protein>
    <submittedName>
        <fullName evidence="1">Uncharacterized protein</fullName>
    </submittedName>
</protein>
<sequence>MRLEAVPGISDDQLAHFDKCLSLMCQDECEPEKLEGCLKEALSNNVPVRHLKWSFLGGIVKTFTFIAKHQKEIIAIASVIAAAVQTIIT</sequence>
<accession>A0AA36FU99</accession>
<name>A0AA36FU99_9BILA</name>
<evidence type="ECO:0000313" key="2">
    <source>
        <dbReference type="Proteomes" id="UP001177023"/>
    </source>
</evidence>
<dbReference type="AlphaFoldDB" id="A0AA36FU99"/>
<dbReference type="Proteomes" id="UP001177023">
    <property type="component" value="Unassembled WGS sequence"/>
</dbReference>
<organism evidence="1 2">
    <name type="scientific">Mesorhabditis spiculigera</name>
    <dbReference type="NCBI Taxonomy" id="96644"/>
    <lineage>
        <taxon>Eukaryota</taxon>
        <taxon>Metazoa</taxon>
        <taxon>Ecdysozoa</taxon>
        <taxon>Nematoda</taxon>
        <taxon>Chromadorea</taxon>
        <taxon>Rhabditida</taxon>
        <taxon>Rhabditina</taxon>
        <taxon>Rhabditomorpha</taxon>
        <taxon>Rhabditoidea</taxon>
        <taxon>Rhabditidae</taxon>
        <taxon>Mesorhabditinae</taxon>
        <taxon>Mesorhabditis</taxon>
    </lineage>
</organism>
<keyword evidence="2" id="KW-1185">Reference proteome</keyword>
<gene>
    <name evidence="1" type="ORF">MSPICULIGERA_LOCUS6143</name>
</gene>